<feature type="domain" description="HAMP" evidence="8">
    <location>
        <begin position="292"/>
        <end position="344"/>
    </location>
</feature>
<dbReference type="Pfam" id="PF00015">
    <property type="entry name" value="MCPsignal"/>
    <property type="match status" value="1"/>
</dbReference>
<name>A0ABX5NVN3_9HYPH</name>
<feature type="compositionally biased region" description="Polar residues" evidence="5">
    <location>
        <begin position="654"/>
        <end position="664"/>
    </location>
</feature>
<keyword evidence="4" id="KW-0175">Coiled coil</keyword>
<dbReference type="SUPFAM" id="SSF158472">
    <property type="entry name" value="HAMP domain-like"/>
    <property type="match status" value="1"/>
</dbReference>
<sequence>MSLNNLSLSKKLILTFCTIMAGCFLASVVVFLQAYTAKMAVVDQDRAQRIVNLVDSAMTAMAEQASNERGYLLTGTDTTLAAVETERRAVDTALVDASTLASGDKALLGILETMRTAAHAYGANVADPQIAARKAGTLGIAEVAAIGKRDGIGELDQFRAAAAEIKTLLAERTSAIRTQLDNAHHALELALILGAAVAGVFAVGLIWLLARSIVTPITGMTDAMGRLAAGDHKVEVPAIDRGDEVGRMAKAVLVFKDAAIETARMAEERRVMREQAETERQKTEAEKASEAEEIRFAMAELEQGLTALANGDVAFRLERAFAPRLDRLRGNFNDSVDKLQAALRTVGANAEAINAGAAEIRASADDLAKRTEQQAASVEQTAAAVEEVTTTVKDTAQRAEDVGQLVERTRAGAERSGEVVRSAVAAMSGIEQSSQSISNIIGVIEDIAFQTNLLALNAGVEAARAGEAGKGFAVVAQEVRELAQRSANAAREIKSLIANSTAQVGNGVALVGETGTELEKIVAAVQEISHHVQAIVTAAREQSTGLQEINLAVTAMDQGTQQNAAMVEQQTAASHTLAAEADSLNMLLAQFRLGQGGPASVTASPRTSQVAPQRSAPPAPASPARPPVKAASAGHAGTPSPARALANKLGRAFGTSQATAQKPSETAPVPAQQDWTEF</sequence>
<dbReference type="InterPro" id="IPR004090">
    <property type="entry name" value="Chemotax_Me-accpt_rcpt"/>
</dbReference>
<dbReference type="InterPro" id="IPR003660">
    <property type="entry name" value="HAMP_dom"/>
</dbReference>
<gene>
    <name evidence="9" type="ORF">DMY87_02345</name>
</gene>
<evidence type="ECO:0000256" key="3">
    <source>
        <dbReference type="PROSITE-ProRule" id="PRU00284"/>
    </source>
</evidence>
<dbReference type="Gene3D" id="6.10.340.10">
    <property type="match status" value="1"/>
</dbReference>
<dbReference type="PROSITE" id="PS50111">
    <property type="entry name" value="CHEMOTAXIS_TRANSDUC_2"/>
    <property type="match status" value="1"/>
</dbReference>
<keyword evidence="6" id="KW-0812">Transmembrane</keyword>
<keyword evidence="6" id="KW-0472">Membrane</keyword>
<comment type="similarity">
    <text evidence="2">Belongs to the methyl-accepting chemotaxis (MCP) protein family.</text>
</comment>
<keyword evidence="10" id="KW-1185">Reference proteome</keyword>
<accession>A0ABX5NVN3</accession>
<evidence type="ECO:0000313" key="9">
    <source>
        <dbReference type="EMBL" id="PYB77230.1"/>
    </source>
</evidence>
<dbReference type="PRINTS" id="PR00260">
    <property type="entry name" value="CHEMTRNSDUCR"/>
</dbReference>
<dbReference type="InterPro" id="IPR051310">
    <property type="entry name" value="MCP_chemotaxis"/>
</dbReference>
<evidence type="ECO:0000259" key="7">
    <source>
        <dbReference type="PROSITE" id="PS50111"/>
    </source>
</evidence>
<feature type="compositionally biased region" description="Pro residues" evidence="5">
    <location>
        <begin position="615"/>
        <end position="626"/>
    </location>
</feature>
<dbReference type="CDD" id="cd06225">
    <property type="entry name" value="HAMP"/>
    <property type="match status" value="1"/>
</dbReference>
<keyword evidence="1" id="KW-0145">Chemotaxis</keyword>
<dbReference type="Gene3D" id="1.10.287.950">
    <property type="entry name" value="Methyl-accepting chemotaxis protein"/>
    <property type="match status" value="1"/>
</dbReference>
<organism evidence="9 10">
    <name type="scientific">Rhizobium wuzhouense</name>
    <dbReference type="NCBI Taxonomy" id="1986026"/>
    <lineage>
        <taxon>Bacteria</taxon>
        <taxon>Pseudomonadati</taxon>
        <taxon>Pseudomonadota</taxon>
        <taxon>Alphaproteobacteria</taxon>
        <taxon>Hyphomicrobiales</taxon>
        <taxon>Rhizobiaceae</taxon>
        <taxon>Rhizobium/Agrobacterium group</taxon>
        <taxon>Rhizobium</taxon>
    </lineage>
</organism>
<dbReference type="SMART" id="SM00283">
    <property type="entry name" value="MA"/>
    <property type="match status" value="1"/>
</dbReference>
<dbReference type="PANTHER" id="PTHR43531">
    <property type="entry name" value="PROTEIN ICFG"/>
    <property type="match status" value="1"/>
</dbReference>
<feature type="transmembrane region" description="Helical" evidence="6">
    <location>
        <begin position="186"/>
        <end position="210"/>
    </location>
</feature>
<feature type="domain" description="HAMP" evidence="8">
    <location>
        <begin position="211"/>
        <end position="264"/>
    </location>
</feature>
<reference evidence="9 10" key="1">
    <citation type="submission" date="2018-06" db="EMBL/GenBank/DDBJ databases">
        <title>Rhizobium wuzhouense sp. nov., isolated from roots of Oryza officinalis.</title>
        <authorList>
            <person name="Yuan T."/>
        </authorList>
    </citation>
    <scope>NUCLEOTIDE SEQUENCE [LARGE SCALE GENOMIC DNA]</scope>
    <source>
        <strain evidence="9 10">W44</strain>
    </source>
</reference>
<dbReference type="SMART" id="SM00304">
    <property type="entry name" value="HAMP"/>
    <property type="match status" value="2"/>
</dbReference>
<evidence type="ECO:0000256" key="4">
    <source>
        <dbReference type="SAM" id="Coils"/>
    </source>
</evidence>
<dbReference type="InterPro" id="IPR004089">
    <property type="entry name" value="MCPsignal_dom"/>
</dbReference>
<evidence type="ECO:0000256" key="6">
    <source>
        <dbReference type="SAM" id="Phobius"/>
    </source>
</evidence>
<evidence type="ECO:0000256" key="2">
    <source>
        <dbReference type="ARBA" id="ARBA00029447"/>
    </source>
</evidence>
<feature type="coiled-coil region" evidence="4">
    <location>
        <begin position="266"/>
        <end position="300"/>
    </location>
</feature>
<dbReference type="RefSeq" id="WP_110789663.1">
    <property type="nucleotide sequence ID" value="NZ_QJRY01000001.1"/>
</dbReference>
<keyword evidence="6" id="KW-1133">Transmembrane helix</keyword>
<feature type="transmembrane region" description="Helical" evidence="6">
    <location>
        <begin position="12"/>
        <end position="32"/>
    </location>
</feature>
<dbReference type="InterPro" id="IPR007891">
    <property type="entry name" value="CHASE3"/>
</dbReference>
<evidence type="ECO:0000313" key="10">
    <source>
        <dbReference type="Proteomes" id="UP000247536"/>
    </source>
</evidence>
<evidence type="ECO:0000259" key="8">
    <source>
        <dbReference type="PROSITE" id="PS50885"/>
    </source>
</evidence>
<dbReference type="EMBL" id="QJRY01000001">
    <property type="protein sequence ID" value="PYB77230.1"/>
    <property type="molecule type" value="Genomic_DNA"/>
</dbReference>
<dbReference type="PANTHER" id="PTHR43531:SF11">
    <property type="entry name" value="METHYL-ACCEPTING CHEMOTAXIS PROTEIN 3"/>
    <property type="match status" value="1"/>
</dbReference>
<comment type="caution">
    <text evidence="9">The sequence shown here is derived from an EMBL/GenBank/DDBJ whole genome shotgun (WGS) entry which is preliminary data.</text>
</comment>
<proteinExistence type="inferred from homology"/>
<dbReference type="SUPFAM" id="SSF58104">
    <property type="entry name" value="Methyl-accepting chemotaxis protein (MCP) signaling domain"/>
    <property type="match status" value="1"/>
</dbReference>
<dbReference type="Proteomes" id="UP000247536">
    <property type="component" value="Unassembled WGS sequence"/>
</dbReference>
<keyword evidence="3" id="KW-0807">Transducer</keyword>
<dbReference type="Pfam" id="PF05227">
    <property type="entry name" value="CHASE3"/>
    <property type="match status" value="1"/>
</dbReference>
<evidence type="ECO:0000256" key="5">
    <source>
        <dbReference type="SAM" id="MobiDB-lite"/>
    </source>
</evidence>
<dbReference type="PROSITE" id="PS50885">
    <property type="entry name" value="HAMP"/>
    <property type="match status" value="2"/>
</dbReference>
<evidence type="ECO:0000256" key="1">
    <source>
        <dbReference type="ARBA" id="ARBA00022500"/>
    </source>
</evidence>
<feature type="region of interest" description="Disordered" evidence="5">
    <location>
        <begin position="596"/>
        <end position="678"/>
    </location>
</feature>
<feature type="domain" description="Methyl-accepting transducer" evidence="7">
    <location>
        <begin position="349"/>
        <end position="578"/>
    </location>
</feature>
<dbReference type="CDD" id="cd11386">
    <property type="entry name" value="MCP_signal"/>
    <property type="match status" value="1"/>
</dbReference>
<protein>
    <submittedName>
        <fullName evidence="9">Methyl-accepting chemotaxis protein</fullName>
    </submittedName>
</protein>
<dbReference type="Pfam" id="PF00672">
    <property type="entry name" value="HAMP"/>
    <property type="match status" value="1"/>
</dbReference>